<accession>A0A917MLJ8</accession>
<dbReference type="Proteomes" id="UP000657592">
    <property type="component" value="Unassembled WGS sequence"/>
</dbReference>
<feature type="region of interest" description="Disordered" evidence="1">
    <location>
        <begin position="1"/>
        <end position="31"/>
    </location>
</feature>
<feature type="compositionally biased region" description="Basic residues" evidence="1">
    <location>
        <begin position="22"/>
        <end position="31"/>
    </location>
</feature>
<feature type="compositionally biased region" description="Low complexity" evidence="1">
    <location>
        <begin position="164"/>
        <end position="173"/>
    </location>
</feature>
<feature type="compositionally biased region" description="Low complexity" evidence="1">
    <location>
        <begin position="10"/>
        <end position="21"/>
    </location>
</feature>
<dbReference type="Gene3D" id="3.40.190.10">
    <property type="entry name" value="Periplasmic binding protein-like II"/>
    <property type="match status" value="1"/>
</dbReference>
<dbReference type="GO" id="GO:1904680">
    <property type="term" value="F:peptide transmembrane transporter activity"/>
    <property type="evidence" value="ECO:0007669"/>
    <property type="project" value="TreeGrafter"/>
</dbReference>
<name>A0A917MLJ8_9MICO</name>
<dbReference type="InterPro" id="IPR039424">
    <property type="entry name" value="SBP_5"/>
</dbReference>
<comment type="caution">
    <text evidence="2">The sequence shown here is derived from an EMBL/GenBank/DDBJ whole genome shotgun (WGS) entry which is preliminary data.</text>
</comment>
<dbReference type="PANTHER" id="PTHR30290:SF65">
    <property type="entry name" value="MONOACYL PHOSPHATIDYLINOSITOL TETRAMANNOSIDE-BINDING PROTEIN LPQW-RELATED"/>
    <property type="match status" value="1"/>
</dbReference>
<gene>
    <name evidence="2" type="ORF">GCM10010921_16310</name>
</gene>
<reference evidence="2" key="2">
    <citation type="submission" date="2020-09" db="EMBL/GenBank/DDBJ databases">
        <authorList>
            <person name="Sun Q."/>
            <person name="Zhou Y."/>
        </authorList>
    </citation>
    <scope>NUCLEOTIDE SEQUENCE</scope>
    <source>
        <strain evidence="2">CGMCC 1.15794</strain>
    </source>
</reference>
<evidence type="ECO:0008006" key="4">
    <source>
        <dbReference type="Google" id="ProtNLM"/>
    </source>
</evidence>
<evidence type="ECO:0000313" key="3">
    <source>
        <dbReference type="Proteomes" id="UP000657592"/>
    </source>
</evidence>
<dbReference type="PANTHER" id="PTHR30290">
    <property type="entry name" value="PERIPLASMIC BINDING COMPONENT OF ABC TRANSPORTER"/>
    <property type="match status" value="1"/>
</dbReference>
<organism evidence="2 3">
    <name type="scientific">Microbacterium album</name>
    <dbReference type="NCBI Taxonomy" id="2053191"/>
    <lineage>
        <taxon>Bacteria</taxon>
        <taxon>Bacillati</taxon>
        <taxon>Actinomycetota</taxon>
        <taxon>Actinomycetes</taxon>
        <taxon>Micrococcales</taxon>
        <taxon>Microbacteriaceae</taxon>
        <taxon>Microbacterium</taxon>
    </lineage>
</organism>
<protein>
    <recommendedName>
        <fullName evidence="4">Solute-binding protein family 5 domain-containing protein</fullName>
    </recommendedName>
</protein>
<evidence type="ECO:0000256" key="1">
    <source>
        <dbReference type="SAM" id="MobiDB-lite"/>
    </source>
</evidence>
<dbReference type="GO" id="GO:0015833">
    <property type="term" value="P:peptide transport"/>
    <property type="evidence" value="ECO:0007669"/>
    <property type="project" value="TreeGrafter"/>
</dbReference>
<reference evidence="2" key="1">
    <citation type="journal article" date="2014" name="Int. J. Syst. Evol. Microbiol.">
        <title>Complete genome sequence of Corynebacterium casei LMG S-19264T (=DSM 44701T), isolated from a smear-ripened cheese.</title>
        <authorList>
            <consortium name="US DOE Joint Genome Institute (JGI-PGF)"/>
            <person name="Walter F."/>
            <person name="Albersmeier A."/>
            <person name="Kalinowski J."/>
            <person name="Ruckert C."/>
        </authorList>
    </citation>
    <scope>NUCLEOTIDE SEQUENCE</scope>
    <source>
        <strain evidence="2">CGMCC 1.15794</strain>
    </source>
</reference>
<evidence type="ECO:0000313" key="2">
    <source>
        <dbReference type="EMBL" id="GGH42833.1"/>
    </source>
</evidence>
<dbReference type="SUPFAM" id="SSF53850">
    <property type="entry name" value="Periplasmic binding protein-like II"/>
    <property type="match status" value="1"/>
</dbReference>
<sequence length="622" mass="66431">MTSSPRRVPGAGAHGLRVRLGAARRRGRPRRSLRPAALTLAFATALTLTACAPALPNSVVSGSSAVMAWQGSLTSTNPASTTGATPGNLDVAALTRARFAERVGGADVVDERFGRVSIVDPESFTVRYDLAEPQWSDGIPIDAADLLLAWAAGSNFHAPEDLAPEGATPGGETPAPPEGSAWFDAVPSGLVRSAGVPEVDEFERRIDVRFHEPIVDWRTALDVAVPAHVVGQLAFDLSDPMEAKQAVSTAIRSGDGEAVARIATEWNAAFAIDSDDVDERLLLSSGPYRIDALDLRNPEAQRIELVVNNAYRGRPTPQFERLELRRLPGVSPLDALGDTADVVQLAPRTDNREAVRERERTDYRVTTTHDGTQWALVLRADRGEFTTPGPRTAFLRAVPRRDMVAAAAGPWQEAYPAHDSLLFPPESGGYQIALEDADLPAAFDRPAREAAEDRERARVPAGTSVCVLYDARSEFATGLFSALQAGAAEAGWDVRDCGDEDLARAVSERDDWSAVIARVPVPDAPADIAAQWGTWGAASLSGATDPERDALIEELARTADQYEARDLRVRIETSLVSQAIAVPLAMNPVVTVADRDIDAVRPRPGAVAPLTAGAVDWSPADG</sequence>
<dbReference type="EMBL" id="BMJY01000005">
    <property type="protein sequence ID" value="GGH42833.1"/>
    <property type="molecule type" value="Genomic_DNA"/>
</dbReference>
<dbReference type="AlphaFoldDB" id="A0A917MLJ8"/>
<keyword evidence="3" id="KW-1185">Reference proteome</keyword>
<proteinExistence type="predicted"/>
<dbReference type="RefSeq" id="WP_188755772.1">
    <property type="nucleotide sequence ID" value="NZ_BMJY01000005.1"/>
</dbReference>
<dbReference type="Gene3D" id="3.10.105.10">
    <property type="entry name" value="Dipeptide-binding Protein, Domain 3"/>
    <property type="match status" value="1"/>
</dbReference>
<feature type="region of interest" description="Disordered" evidence="1">
    <location>
        <begin position="159"/>
        <end position="180"/>
    </location>
</feature>